<dbReference type="STRING" id="390270.SAMN04488005_2150"/>
<proteinExistence type="predicted"/>
<reference evidence="17" key="1">
    <citation type="submission" date="2016-10" db="EMBL/GenBank/DDBJ databases">
        <authorList>
            <person name="Varghese N."/>
            <person name="Submissions S."/>
        </authorList>
    </citation>
    <scope>NUCLEOTIDE SEQUENCE [LARGE SCALE GENOMIC DNA]</scope>
    <source>
        <strain evidence="17">DSM 26879</strain>
    </source>
</reference>
<name>A0A1I6GTI0_9RHOB</name>
<keyword evidence="10" id="KW-0333">Golgi apparatus</keyword>
<dbReference type="EMBL" id="FOYP01000001">
    <property type="protein sequence ID" value="SFR45544.1"/>
    <property type="molecule type" value="Genomic_DNA"/>
</dbReference>
<dbReference type="GO" id="GO:0050650">
    <property type="term" value="P:chondroitin sulfate proteoglycan biosynthetic process"/>
    <property type="evidence" value="ECO:0007669"/>
    <property type="project" value="TreeGrafter"/>
</dbReference>
<evidence type="ECO:0000313" key="17">
    <source>
        <dbReference type="Proteomes" id="UP000199478"/>
    </source>
</evidence>
<evidence type="ECO:0000259" key="15">
    <source>
        <dbReference type="Pfam" id="PF19350"/>
    </source>
</evidence>
<dbReference type="Pfam" id="PF19350">
    <property type="entry name" value="DUF5928"/>
    <property type="match status" value="1"/>
</dbReference>
<dbReference type="AlphaFoldDB" id="A0A1I6GTI0"/>
<keyword evidence="5" id="KW-0812">Transmembrane</keyword>
<keyword evidence="3" id="KW-0328">Glycosyltransferase</keyword>
<keyword evidence="9" id="KW-1133">Transmembrane helix</keyword>
<dbReference type="GO" id="GO:0030158">
    <property type="term" value="F:protein xylosyltransferase activity"/>
    <property type="evidence" value="ECO:0007669"/>
    <property type="project" value="InterPro"/>
</dbReference>
<evidence type="ECO:0000256" key="3">
    <source>
        <dbReference type="ARBA" id="ARBA00022676"/>
    </source>
</evidence>
<keyword evidence="6" id="KW-0479">Metal-binding</keyword>
<feature type="domain" description="DUF5928" evidence="15">
    <location>
        <begin position="270"/>
        <end position="525"/>
    </location>
</feature>
<evidence type="ECO:0000256" key="10">
    <source>
        <dbReference type="ARBA" id="ARBA00023034"/>
    </source>
</evidence>
<evidence type="ECO:0000313" key="16">
    <source>
        <dbReference type="EMBL" id="SFR45544.1"/>
    </source>
</evidence>
<evidence type="ECO:0000256" key="13">
    <source>
        <dbReference type="ARBA" id="ARBA00023180"/>
    </source>
</evidence>
<dbReference type="GO" id="GO:0046872">
    <property type="term" value="F:metal ion binding"/>
    <property type="evidence" value="ECO:0007669"/>
    <property type="project" value="UniProtKB-KW"/>
</dbReference>
<keyword evidence="4" id="KW-0808">Transferase</keyword>
<keyword evidence="13" id="KW-0325">Glycoprotein</keyword>
<dbReference type="OrthoDB" id="7943907at2"/>
<protein>
    <recommendedName>
        <fullName evidence="14">Peptide O-xylosyltransferase</fullName>
    </recommendedName>
</protein>
<evidence type="ECO:0000256" key="14">
    <source>
        <dbReference type="ARBA" id="ARBA00042865"/>
    </source>
</evidence>
<dbReference type="GO" id="GO:0016020">
    <property type="term" value="C:membrane"/>
    <property type="evidence" value="ECO:0007669"/>
    <property type="project" value="InterPro"/>
</dbReference>
<keyword evidence="12" id="KW-1015">Disulfide bond</keyword>
<dbReference type="RefSeq" id="WP_090199751.1">
    <property type="nucleotide sequence ID" value="NZ_FOYP01000001.1"/>
</dbReference>
<evidence type="ECO:0000256" key="5">
    <source>
        <dbReference type="ARBA" id="ARBA00022692"/>
    </source>
</evidence>
<accession>A0A1I6GTI0</accession>
<dbReference type="InterPro" id="IPR003406">
    <property type="entry name" value="Glyco_trans_14"/>
</dbReference>
<keyword evidence="7" id="KW-0256">Endoplasmic reticulum</keyword>
<dbReference type="Pfam" id="PF02485">
    <property type="entry name" value="Branch"/>
    <property type="match status" value="1"/>
</dbReference>
<evidence type="ECO:0000256" key="11">
    <source>
        <dbReference type="ARBA" id="ARBA00023136"/>
    </source>
</evidence>
<evidence type="ECO:0000256" key="12">
    <source>
        <dbReference type="ARBA" id="ARBA00023157"/>
    </source>
</evidence>
<evidence type="ECO:0000256" key="2">
    <source>
        <dbReference type="ARBA" id="ARBA00004648"/>
    </source>
</evidence>
<keyword evidence="17" id="KW-1185">Reference proteome</keyword>
<dbReference type="InterPro" id="IPR043538">
    <property type="entry name" value="XYLT"/>
</dbReference>
<evidence type="ECO:0000256" key="1">
    <source>
        <dbReference type="ARBA" id="ARBA00004323"/>
    </source>
</evidence>
<keyword evidence="11" id="KW-0472">Membrane</keyword>
<evidence type="ECO:0000256" key="7">
    <source>
        <dbReference type="ARBA" id="ARBA00022824"/>
    </source>
</evidence>
<dbReference type="PANTHER" id="PTHR46025">
    <property type="entry name" value="XYLOSYLTRANSFERASE OXT"/>
    <property type="match status" value="1"/>
</dbReference>
<comment type="subcellular location">
    <subcellularLocation>
        <location evidence="2">Endoplasmic reticulum membrane</location>
        <topology evidence="2">Single-pass type II membrane protein</topology>
    </subcellularLocation>
    <subcellularLocation>
        <location evidence="1">Golgi apparatus membrane</location>
        <topology evidence="1">Single-pass type II membrane protein</topology>
    </subcellularLocation>
</comment>
<evidence type="ECO:0000256" key="8">
    <source>
        <dbReference type="ARBA" id="ARBA00022968"/>
    </source>
</evidence>
<sequence>MARIAFILLCHKNPDAIVQQAQQLTAAGDYIAIHFDASASAQDFATIQSALAENPNVAFAKRRIKCGWGEWSLVQATLYAVEAAVDAFPRASHFYMVSGDCMPIKSATYAHDFLDRHDCDFIESYDFFDSDWIKTGFREERLIYRHYFNERTQKWRFYASLALQQKLRITRDTPKGVQMMIGSQWWCLRRQTVEALLDFIRARKDVMRFFRTTWIPDETFFQTLIRHLVPGKEIENRTLTFLMFTDYGMPVTFYNDHYDLLLGQSGLFARKISAEAHTLRSDLGALYASDRTDFVITDEGRRLFQFLTGRGRIGRRFAPRFWERETTLGRNRELLIVACKKWHVAKRLVAGIRAHTDIPAVEYLFNEDATPLPDLGGIETTVQKRGRHRRAFLRMLFDHNQSDRLVICLDTADIDLMRDFFADRAVVRLLEIACEFDDDYLAGHAKRVGLAGAQSSDATVARLLPTIRSDILHERDSIRDAGFIGAAQISETASDESNAAAIARFLQVDMDTARTLAQTPHLFVD</sequence>
<evidence type="ECO:0000256" key="9">
    <source>
        <dbReference type="ARBA" id="ARBA00022989"/>
    </source>
</evidence>
<evidence type="ECO:0000256" key="4">
    <source>
        <dbReference type="ARBA" id="ARBA00022679"/>
    </source>
</evidence>
<dbReference type="PANTHER" id="PTHR46025:SF3">
    <property type="entry name" value="XYLOSYLTRANSFERASE OXT"/>
    <property type="match status" value="1"/>
</dbReference>
<gene>
    <name evidence="16" type="ORF">SAMN04488005_2150</name>
</gene>
<organism evidence="16 17">
    <name type="scientific">Yoonia tamlensis</name>
    <dbReference type="NCBI Taxonomy" id="390270"/>
    <lineage>
        <taxon>Bacteria</taxon>
        <taxon>Pseudomonadati</taxon>
        <taxon>Pseudomonadota</taxon>
        <taxon>Alphaproteobacteria</taxon>
        <taxon>Rhodobacterales</taxon>
        <taxon>Paracoccaceae</taxon>
        <taxon>Yoonia</taxon>
    </lineage>
</organism>
<dbReference type="GO" id="GO:0015012">
    <property type="term" value="P:heparan sulfate proteoglycan biosynthetic process"/>
    <property type="evidence" value="ECO:0007669"/>
    <property type="project" value="TreeGrafter"/>
</dbReference>
<evidence type="ECO:0000256" key="6">
    <source>
        <dbReference type="ARBA" id="ARBA00022723"/>
    </source>
</evidence>
<keyword evidence="8" id="KW-0735">Signal-anchor</keyword>
<dbReference type="Proteomes" id="UP000199478">
    <property type="component" value="Unassembled WGS sequence"/>
</dbReference>
<dbReference type="InterPro" id="IPR045972">
    <property type="entry name" value="DUF5928"/>
</dbReference>